<organism evidence="6 7">
    <name type="scientific">Coprinopsis marcescibilis</name>
    <name type="common">Agaric fungus</name>
    <name type="synonym">Psathyrella marcescibilis</name>
    <dbReference type="NCBI Taxonomy" id="230819"/>
    <lineage>
        <taxon>Eukaryota</taxon>
        <taxon>Fungi</taxon>
        <taxon>Dikarya</taxon>
        <taxon>Basidiomycota</taxon>
        <taxon>Agaricomycotina</taxon>
        <taxon>Agaricomycetes</taxon>
        <taxon>Agaricomycetidae</taxon>
        <taxon>Agaricales</taxon>
        <taxon>Agaricineae</taxon>
        <taxon>Psathyrellaceae</taxon>
        <taxon>Coprinopsis</taxon>
    </lineage>
</organism>
<keyword evidence="5" id="KW-0472">Membrane</keyword>
<dbReference type="GO" id="GO:0016020">
    <property type="term" value="C:membrane"/>
    <property type="evidence" value="ECO:0007669"/>
    <property type="project" value="UniProtKB-SubCell"/>
</dbReference>
<evidence type="ECO:0000256" key="5">
    <source>
        <dbReference type="ARBA" id="ARBA00023136"/>
    </source>
</evidence>
<sequence length="228" mass="24606">MVVPLNALARNLVSSHASGTLCRATFRQPWNGFAAVQLGLRHSHFPTQVLRQAAKSVKAKQGNALYKSAAIATVGLGLSMWQSQSVKCDASTPTIRSEYWEPHIVNSKADELPEPPKSSVSMYELGFGTVAGICAGVFVKKGAKAAAWLLGGVFVLLQYFASQSFIRVDWARMASRFESAFHSADPQSGLKRAPTVGSVFKRLIDFLTADFQPRASFVAGFALGLRIG</sequence>
<keyword evidence="4" id="KW-1133">Transmembrane helix</keyword>
<dbReference type="PANTHER" id="PTHR21346">
    <property type="entry name" value="FUN14 DOMAIN CONTAINING"/>
    <property type="match status" value="1"/>
</dbReference>
<dbReference type="PANTHER" id="PTHR21346:SF10">
    <property type="entry name" value="TRANSMEMBRANE PROTEIN"/>
    <property type="match status" value="1"/>
</dbReference>
<evidence type="ECO:0000256" key="4">
    <source>
        <dbReference type="ARBA" id="ARBA00022989"/>
    </source>
</evidence>
<evidence type="ECO:0000313" key="6">
    <source>
        <dbReference type="EMBL" id="TFK29843.1"/>
    </source>
</evidence>
<gene>
    <name evidence="6" type="ORF">FA15DRAFT_699424</name>
</gene>
<evidence type="ECO:0000256" key="1">
    <source>
        <dbReference type="ARBA" id="ARBA00004370"/>
    </source>
</evidence>
<evidence type="ECO:0008006" key="8">
    <source>
        <dbReference type="Google" id="ProtNLM"/>
    </source>
</evidence>
<dbReference type="OrthoDB" id="163794at2759"/>
<reference evidence="6 7" key="1">
    <citation type="journal article" date="2019" name="Nat. Ecol. Evol.">
        <title>Megaphylogeny resolves global patterns of mushroom evolution.</title>
        <authorList>
            <person name="Varga T."/>
            <person name="Krizsan K."/>
            <person name="Foldi C."/>
            <person name="Dima B."/>
            <person name="Sanchez-Garcia M."/>
            <person name="Sanchez-Ramirez S."/>
            <person name="Szollosi G.J."/>
            <person name="Szarkandi J.G."/>
            <person name="Papp V."/>
            <person name="Albert L."/>
            <person name="Andreopoulos W."/>
            <person name="Angelini C."/>
            <person name="Antonin V."/>
            <person name="Barry K.W."/>
            <person name="Bougher N.L."/>
            <person name="Buchanan P."/>
            <person name="Buyck B."/>
            <person name="Bense V."/>
            <person name="Catcheside P."/>
            <person name="Chovatia M."/>
            <person name="Cooper J."/>
            <person name="Damon W."/>
            <person name="Desjardin D."/>
            <person name="Finy P."/>
            <person name="Geml J."/>
            <person name="Haridas S."/>
            <person name="Hughes K."/>
            <person name="Justo A."/>
            <person name="Karasinski D."/>
            <person name="Kautmanova I."/>
            <person name="Kiss B."/>
            <person name="Kocsube S."/>
            <person name="Kotiranta H."/>
            <person name="LaButti K.M."/>
            <person name="Lechner B.E."/>
            <person name="Liimatainen K."/>
            <person name="Lipzen A."/>
            <person name="Lukacs Z."/>
            <person name="Mihaltcheva S."/>
            <person name="Morgado L.N."/>
            <person name="Niskanen T."/>
            <person name="Noordeloos M.E."/>
            <person name="Ohm R.A."/>
            <person name="Ortiz-Santana B."/>
            <person name="Ovrebo C."/>
            <person name="Racz N."/>
            <person name="Riley R."/>
            <person name="Savchenko A."/>
            <person name="Shiryaev A."/>
            <person name="Soop K."/>
            <person name="Spirin V."/>
            <person name="Szebenyi C."/>
            <person name="Tomsovsky M."/>
            <person name="Tulloss R.E."/>
            <person name="Uehling J."/>
            <person name="Grigoriev I.V."/>
            <person name="Vagvolgyi C."/>
            <person name="Papp T."/>
            <person name="Martin F.M."/>
            <person name="Miettinen O."/>
            <person name="Hibbett D.S."/>
            <person name="Nagy L.G."/>
        </authorList>
    </citation>
    <scope>NUCLEOTIDE SEQUENCE [LARGE SCALE GENOMIC DNA]</scope>
    <source>
        <strain evidence="6 7">CBS 121175</strain>
    </source>
</reference>
<accession>A0A5C3LBP0</accession>
<evidence type="ECO:0000256" key="3">
    <source>
        <dbReference type="ARBA" id="ARBA00022692"/>
    </source>
</evidence>
<dbReference type="STRING" id="230819.A0A5C3LBP0"/>
<comment type="similarity">
    <text evidence="2">Belongs to the FUN14 family.</text>
</comment>
<keyword evidence="7" id="KW-1185">Reference proteome</keyword>
<dbReference type="EMBL" id="ML210147">
    <property type="protein sequence ID" value="TFK29843.1"/>
    <property type="molecule type" value="Genomic_DNA"/>
</dbReference>
<dbReference type="Proteomes" id="UP000307440">
    <property type="component" value="Unassembled WGS sequence"/>
</dbReference>
<dbReference type="Pfam" id="PF04930">
    <property type="entry name" value="FUN14"/>
    <property type="match status" value="1"/>
</dbReference>
<keyword evidence="3" id="KW-0812">Transmembrane</keyword>
<evidence type="ECO:0000313" key="7">
    <source>
        <dbReference type="Proteomes" id="UP000307440"/>
    </source>
</evidence>
<evidence type="ECO:0000256" key="2">
    <source>
        <dbReference type="ARBA" id="ARBA00009160"/>
    </source>
</evidence>
<dbReference type="InterPro" id="IPR007014">
    <property type="entry name" value="FUN14"/>
</dbReference>
<protein>
    <recommendedName>
        <fullName evidence="8">FUN14-domain-containing protein</fullName>
    </recommendedName>
</protein>
<dbReference type="AlphaFoldDB" id="A0A5C3LBP0"/>
<proteinExistence type="inferred from homology"/>
<comment type="subcellular location">
    <subcellularLocation>
        <location evidence="1">Membrane</location>
    </subcellularLocation>
</comment>
<name>A0A5C3LBP0_COPMA</name>